<organism evidence="1 2">
    <name type="scientific">Aphis craccivora</name>
    <name type="common">Cowpea aphid</name>
    <dbReference type="NCBI Taxonomy" id="307492"/>
    <lineage>
        <taxon>Eukaryota</taxon>
        <taxon>Metazoa</taxon>
        <taxon>Ecdysozoa</taxon>
        <taxon>Arthropoda</taxon>
        <taxon>Hexapoda</taxon>
        <taxon>Insecta</taxon>
        <taxon>Pterygota</taxon>
        <taxon>Neoptera</taxon>
        <taxon>Paraneoptera</taxon>
        <taxon>Hemiptera</taxon>
        <taxon>Sternorrhyncha</taxon>
        <taxon>Aphidomorpha</taxon>
        <taxon>Aphidoidea</taxon>
        <taxon>Aphididae</taxon>
        <taxon>Aphidini</taxon>
        <taxon>Aphis</taxon>
        <taxon>Aphis</taxon>
    </lineage>
</organism>
<evidence type="ECO:0000313" key="2">
    <source>
        <dbReference type="Proteomes" id="UP000478052"/>
    </source>
</evidence>
<reference evidence="1 2" key="1">
    <citation type="submission" date="2019-08" db="EMBL/GenBank/DDBJ databases">
        <title>Whole genome of Aphis craccivora.</title>
        <authorList>
            <person name="Voronova N.V."/>
            <person name="Shulinski R.S."/>
            <person name="Bandarenka Y.V."/>
            <person name="Zhorov D.G."/>
            <person name="Warner D."/>
        </authorList>
    </citation>
    <scope>NUCLEOTIDE SEQUENCE [LARGE SCALE GENOMIC DNA]</scope>
    <source>
        <strain evidence="1">180601</strain>
        <tissue evidence="1">Whole Body</tissue>
    </source>
</reference>
<dbReference type="AlphaFoldDB" id="A0A6G0VJ33"/>
<sequence>RFKNNWLNLDLRNFHTWTSHPEIFEELKYVVEDVLLFCTKTIEDKYPRDDYKEFIELVMIFLGKTPPRGIHFRPPGAYHLARWMAKGIYCFKMLLFYQQLKLSIVEKRGLQEICCFIVKCYLEAWICAPDPITAPLNDIIFLKKLVDYTKHNRKIGEVAIKKFINHLWYLNDECAVFSLFDDRIDYNTKSKMAKRILETNEDEINADGQEKDSQKKIVLQFDDVQHFVCKDLPFELISNKSIQFFQRFRISSDFLHKDPSLWEITTEYKEAKDIIATLKVVNDSAERGVKLMEEFNDKFTKQEEQKQYVLQIVQDYRKQYPGFSREVLKQTYNKME</sequence>
<dbReference type="PANTHER" id="PTHR46113:SF1">
    <property type="entry name" value="PEPTIDASE M17 LEUCYL AMINOPEPTIDASE N-TERMINAL DOMAIN-CONTAINING PROTEIN"/>
    <property type="match status" value="1"/>
</dbReference>
<feature type="non-terminal residue" evidence="1">
    <location>
        <position position="1"/>
    </location>
</feature>
<keyword evidence="2" id="KW-1185">Reference proteome</keyword>
<gene>
    <name evidence="1" type="ORF">FWK35_00037224</name>
</gene>
<evidence type="ECO:0000313" key="1">
    <source>
        <dbReference type="EMBL" id="KAF0688982.1"/>
    </source>
</evidence>
<dbReference type="PANTHER" id="PTHR46113">
    <property type="entry name" value="SNAC DOMAIN-CONTAINING PROTEIN"/>
    <property type="match status" value="1"/>
</dbReference>
<comment type="caution">
    <text evidence="1">The sequence shown here is derived from an EMBL/GenBank/DDBJ whole genome shotgun (WGS) entry which is preliminary data.</text>
</comment>
<protein>
    <submittedName>
        <fullName evidence="1">Uncharacterized protein</fullName>
    </submittedName>
</protein>
<dbReference type="OrthoDB" id="6629168at2759"/>
<accession>A0A6G0VJ33</accession>
<dbReference type="Proteomes" id="UP000478052">
    <property type="component" value="Unassembled WGS sequence"/>
</dbReference>
<name>A0A6G0VJ33_APHCR</name>
<dbReference type="EMBL" id="VUJU01016421">
    <property type="protein sequence ID" value="KAF0688982.1"/>
    <property type="molecule type" value="Genomic_DNA"/>
</dbReference>
<proteinExistence type="predicted"/>